<dbReference type="PANTHER" id="PTHR30250:SF11">
    <property type="entry name" value="O-ANTIGEN TRANSPORTER-RELATED"/>
    <property type="match status" value="1"/>
</dbReference>
<keyword evidence="5 6" id="KW-0472">Membrane</keyword>
<proteinExistence type="predicted"/>
<keyword evidence="3 6" id="KW-0812">Transmembrane</keyword>
<dbReference type="EMBL" id="CP102290">
    <property type="protein sequence ID" value="UWP59056.1"/>
    <property type="molecule type" value="Genomic_DNA"/>
</dbReference>
<evidence type="ECO:0000256" key="1">
    <source>
        <dbReference type="ARBA" id="ARBA00004651"/>
    </source>
</evidence>
<dbReference type="InterPro" id="IPR050833">
    <property type="entry name" value="Poly_Biosynth_Transport"/>
</dbReference>
<dbReference type="RefSeq" id="WP_028530169.1">
    <property type="nucleotide sequence ID" value="NZ_CABLBR010000046.1"/>
</dbReference>
<feature type="transmembrane region" description="Helical" evidence="6">
    <location>
        <begin position="53"/>
        <end position="71"/>
    </location>
</feature>
<feature type="transmembrane region" description="Helical" evidence="6">
    <location>
        <begin position="434"/>
        <end position="451"/>
    </location>
</feature>
<feature type="transmembrane region" description="Helical" evidence="6">
    <location>
        <begin position="171"/>
        <end position="190"/>
    </location>
</feature>
<dbReference type="Proteomes" id="UP001060164">
    <property type="component" value="Chromosome"/>
</dbReference>
<evidence type="ECO:0000313" key="7">
    <source>
        <dbReference type="EMBL" id="UWP59056.1"/>
    </source>
</evidence>
<evidence type="ECO:0000256" key="6">
    <source>
        <dbReference type="SAM" id="Phobius"/>
    </source>
</evidence>
<feature type="transmembrane region" description="Helical" evidence="6">
    <location>
        <begin position="114"/>
        <end position="134"/>
    </location>
</feature>
<keyword evidence="8" id="KW-1185">Reference proteome</keyword>
<feature type="transmembrane region" description="Helical" evidence="6">
    <location>
        <begin position="141"/>
        <end position="165"/>
    </location>
</feature>
<organism evidence="7 8">
    <name type="scientific">Ruminococcus gauvreauii</name>
    <dbReference type="NCBI Taxonomy" id="438033"/>
    <lineage>
        <taxon>Bacteria</taxon>
        <taxon>Bacillati</taxon>
        <taxon>Bacillota</taxon>
        <taxon>Clostridia</taxon>
        <taxon>Eubacteriales</taxon>
        <taxon>Oscillospiraceae</taxon>
        <taxon>Ruminococcus</taxon>
    </lineage>
</organism>
<feature type="transmembrane region" description="Helical" evidence="6">
    <location>
        <begin position="409"/>
        <end position="428"/>
    </location>
</feature>
<keyword evidence="2" id="KW-1003">Cell membrane</keyword>
<feature type="transmembrane region" description="Helical" evidence="6">
    <location>
        <begin position="323"/>
        <end position="342"/>
    </location>
</feature>
<feature type="transmembrane region" description="Helical" evidence="6">
    <location>
        <begin position="83"/>
        <end position="108"/>
    </location>
</feature>
<protein>
    <submittedName>
        <fullName evidence="7">Oligosaccharide flippase family protein</fullName>
    </submittedName>
</protein>
<reference evidence="7" key="1">
    <citation type="journal article" date="2022" name="Cell">
        <title>Design, construction, and in vivo augmentation of a complex gut microbiome.</title>
        <authorList>
            <person name="Cheng A.G."/>
            <person name="Ho P.Y."/>
            <person name="Aranda-Diaz A."/>
            <person name="Jain S."/>
            <person name="Yu F.B."/>
            <person name="Meng X."/>
            <person name="Wang M."/>
            <person name="Iakiviak M."/>
            <person name="Nagashima K."/>
            <person name="Zhao A."/>
            <person name="Murugkar P."/>
            <person name="Patil A."/>
            <person name="Atabakhsh K."/>
            <person name="Weakley A."/>
            <person name="Yan J."/>
            <person name="Brumbaugh A.R."/>
            <person name="Higginbottom S."/>
            <person name="Dimas A."/>
            <person name="Shiver A.L."/>
            <person name="Deutschbauer A."/>
            <person name="Neff N."/>
            <person name="Sonnenburg J.L."/>
            <person name="Huang K.C."/>
            <person name="Fischbach M.A."/>
        </authorList>
    </citation>
    <scope>NUCLEOTIDE SEQUENCE</scope>
    <source>
        <strain evidence="7">DSM 19829</strain>
    </source>
</reference>
<evidence type="ECO:0000256" key="2">
    <source>
        <dbReference type="ARBA" id="ARBA00022475"/>
    </source>
</evidence>
<dbReference type="PANTHER" id="PTHR30250">
    <property type="entry name" value="PST FAMILY PREDICTED COLANIC ACID TRANSPORTER"/>
    <property type="match status" value="1"/>
</dbReference>
<feature type="transmembrane region" description="Helical" evidence="6">
    <location>
        <begin position="12"/>
        <end position="33"/>
    </location>
</feature>
<accession>A0ABY5VFX8</accession>
<feature type="transmembrane region" description="Helical" evidence="6">
    <location>
        <begin position="377"/>
        <end position="397"/>
    </location>
</feature>
<feature type="transmembrane region" description="Helical" evidence="6">
    <location>
        <begin position="354"/>
        <end position="371"/>
    </location>
</feature>
<gene>
    <name evidence="7" type="ORF">NQ502_17070</name>
</gene>
<feature type="transmembrane region" description="Helical" evidence="6">
    <location>
        <begin position="295"/>
        <end position="317"/>
    </location>
</feature>
<evidence type="ECO:0000313" key="8">
    <source>
        <dbReference type="Proteomes" id="UP001060164"/>
    </source>
</evidence>
<feature type="transmembrane region" description="Helical" evidence="6">
    <location>
        <begin position="233"/>
        <end position="250"/>
    </location>
</feature>
<keyword evidence="4 6" id="KW-1133">Transmembrane helix</keyword>
<comment type="subcellular location">
    <subcellularLocation>
        <location evidence="1">Cell membrane</location>
        <topology evidence="1">Multi-pass membrane protein</topology>
    </subcellularLocation>
</comment>
<name>A0ABY5VFX8_9FIRM</name>
<evidence type="ECO:0000256" key="4">
    <source>
        <dbReference type="ARBA" id="ARBA00022989"/>
    </source>
</evidence>
<dbReference type="Pfam" id="PF01943">
    <property type="entry name" value="Polysacc_synt"/>
    <property type="match status" value="1"/>
</dbReference>
<dbReference type="InterPro" id="IPR002797">
    <property type="entry name" value="Polysacc_synth"/>
</dbReference>
<evidence type="ECO:0000256" key="3">
    <source>
        <dbReference type="ARBA" id="ARBA00022692"/>
    </source>
</evidence>
<sequence>MSREKELVKNTGILAIGKLSAKLFTFLLLPLYTSVLLPEDYGTIDVLQTVISLSLYIVTLQIDAAIFRYLIEYRNSENKQIEYLSSGMLVYLAGSVVFTIAIVILNIFWPIPHVLLLIAAYWVNSFANIMLNVLRGYGHNGMYSVVSTAITVVALITNILLILVFHFGGEAILIALFVSNLFGGISVFLYEKLWKKIQLNSVDICKLKEMLSYSIPLVPTAVSWWVANMSDRVLILVFLGNTFNGIYAAANKLPAIYTTIYTIFNLAWTENVTISMKDKDRDGYLNRMMESSYRLFSFLVLGIICCSSLLFEILIGINYRGAYPHIFILLLAVFVNSMCSMYGGMFIGFKDSKTTGITTILGAVVNLIVNLCLINVIGLYAASVSTLISYLVILFARMKVSERMIKIRLPLRFTLQLLVMFAIVGVVYFVNNHILMLFVLILVCVWGYFNNKEIVWKIFKTMRAKIMQ</sequence>
<evidence type="ECO:0000256" key="5">
    <source>
        <dbReference type="ARBA" id="ARBA00023136"/>
    </source>
</evidence>